<reference evidence="8 9" key="1">
    <citation type="submission" date="2015-06" db="EMBL/GenBank/DDBJ databases">
        <title>A Comprehensive Approach to Explore the Metabolic and Phylogenetic Diversity of Bacterial Steroid Degradation in the Environment: Testosterone as an Example.</title>
        <authorList>
            <person name="Yang F.-C."/>
            <person name="Chen Y.-L."/>
            <person name="Yu C.-P."/>
            <person name="Tang S.-L."/>
            <person name="Wang P.-H."/>
            <person name="Ismail W."/>
            <person name="Wang C.-H."/>
            <person name="Yang C.-Y."/>
            <person name="Chiang Y.-R."/>
        </authorList>
    </citation>
    <scope>NUCLEOTIDE SEQUENCE [LARGE SCALE GENOMIC DNA]</scope>
    <source>
        <strain evidence="8 9">DSM 18526</strain>
    </source>
</reference>
<dbReference type="Pfam" id="PF00441">
    <property type="entry name" value="Acyl-CoA_dh_1"/>
    <property type="match status" value="1"/>
</dbReference>
<keyword evidence="5" id="KW-0560">Oxidoreductase</keyword>
<dbReference type="Gene3D" id="1.20.140.10">
    <property type="entry name" value="Butyryl-CoA Dehydrogenase, subunit A, domain 3"/>
    <property type="match status" value="1"/>
</dbReference>
<keyword evidence="4" id="KW-0274">FAD</keyword>
<dbReference type="InterPro" id="IPR009075">
    <property type="entry name" value="AcylCo_DH/oxidase_C"/>
</dbReference>
<dbReference type="Proteomes" id="UP000070250">
    <property type="component" value="Chromosome"/>
</dbReference>
<dbReference type="Pfam" id="PF02771">
    <property type="entry name" value="Acyl-CoA_dh_N"/>
    <property type="match status" value="1"/>
</dbReference>
<dbReference type="GO" id="GO:0050660">
    <property type="term" value="F:flavin adenine dinucleotide binding"/>
    <property type="evidence" value="ECO:0007669"/>
    <property type="project" value="InterPro"/>
</dbReference>
<keyword evidence="3" id="KW-0285">Flavoprotein</keyword>
<comment type="cofactor">
    <cofactor evidence="1">
        <name>FAD</name>
        <dbReference type="ChEBI" id="CHEBI:57692"/>
    </cofactor>
</comment>
<dbReference type="Gene3D" id="2.40.110.10">
    <property type="entry name" value="Butyryl-CoA Dehydrogenase, subunit A, domain 2"/>
    <property type="match status" value="1"/>
</dbReference>
<dbReference type="InterPro" id="IPR013786">
    <property type="entry name" value="AcylCoA_DH/ox_N"/>
</dbReference>
<dbReference type="InterPro" id="IPR046373">
    <property type="entry name" value="Acyl-CoA_Oxase/DH_mid-dom_sf"/>
</dbReference>
<dbReference type="SUPFAM" id="SSF47203">
    <property type="entry name" value="Acyl-CoA dehydrogenase C-terminal domain-like"/>
    <property type="match status" value="1"/>
</dbReference>
<evidence type="ECO:0000256" key="5">
    <source>
        <dbReference type="ARBA" id="ARBA00023002"/>
    </source>
</evidence>
<evidence type="ECO:0000259" key="7">
    <source>
        <dbReference type="Pfam" id="PF02771"/>
    </source>
</evidence>
<dbReference type="OrthoDB" id="4319499at2"/>
<evidence type="ECO:0000256" key="4">
    <source>
        <dbReference type="ARBA" id="ARBA00022827"/>
    </source>
</evidence>
<dbReference type="AlphaFoldDB" id="A0A127F539"/>
<dbReference type="PANTHER" id="PTHR43884">
    <property type="entry name" value="ACYL-COA DEHYDROGENASE"/>
    <property type="match status" value="1"/>
</dbReference>
<evidence type="ECO:0000259" key="6">
    <source>
        <dbReference type="Pfam" id="PF00441"/>
    </source>
</evidence>
<dbReference type="PANTHER" id="PTHR43884:SF20">
    <property type="entry name" value="ACYL-COA DEHYDROGENASE FADE28"/>
    <property type="match status" value="1"/>
</dbReference>
<keyword evidence="9" id="KW-1185">Reference proteome</keyword>
<name>A0A127F539_STEDE</name>
<evidence type="ECO:0000313" key="9">
    <source>
        <dbReference type="Proteomes" id="UP000070250"/>
    </source>
</evidence>
<dbReference type="CDD" id="cd00567">
    <property type="entry name" value="ACAD"/>
    <property type="match status" value="1"/>
</dbReference>
<dbReference type="InterPro" id="IPR037069">
    <property type="entry name" value="AcylCoA_DH/ox_N_sf"/>
</dbReference>
<dbReference type="GO" id="GO:0003995">
    <property type="term" value="F:acyl-CoA dehydrogenase activity"/>
    <property type="evidence" value="ECO:0007669"/>
    <property type="project" value="TreeGrafter"/>
</dbReference>
<evidence type="ECO:0000313" key="8">
    <source>
        <dbReference type="EMBL" id="AMN45552.1"/>
    </source>
</evidence>
<dbReference type="Gene3D" id="1.10.540.10">
    <property type="entry name" value="Acyl-CoA dehydrogenase/oxidase, N-terminal domain"/>
    <property type="match status" value="1"/>
</dbReference>
<dbReference type="SUPFAM" id="SSF56645">
    <property type="entry name" value="Acyl-CoA dehydrogenase NM domain-like"/>
    <property type="match status" value="1"/>
</dbReference>
<dbReference type="RefSeq" id="WP_066917825.1">
    <property type="nucleotide sequence ID" value="NZ_CP011971.1"/>
</dbReference>
<comment type="similarity">
    <text evidence="2">Belongs to the acyl-CoA dehydrogenase family.</text>
</comment>
<gene>
    <name evidence="8" type="ORF">ACG33_00225</name>
</gene>
<feature type="domain" description="Acyl-CoA dehydrogenase/oxidase C-terminal" evidence="6">
    <location>
        <begin position="231"/>
        <end position="368"/>
    </location>
</feature>
<proteinExistence type="inferred from homology"/>
<dbReference type="EMBL" id="CP011971">
    <property type="protein sequence ID" value="AMN45552.1"/>
    <property type="molecule type" value="Genomic_DNA"/>
</dbReference>
<sequence>MNFSYREDQQDLRRLTAQIFDDRLTDDFRRDFSRSGEPYDRSLWRTLAQAGLLGTAIAEAQGGSGLGLTELCLLLEEQGRTLAPVPLLATLVLGALPIQKFGSAAQQTALLPGVASGDLLLTAALEEIGGGDPSRPAVKATASAEGWRLRGVKSCVPYGAQAQAILVTARIGRKSTGVFLIDPQAKGVRIQPQATTSGEPQALVTLSNVRVPAADVLGDIQAGESIVDWIVERGQTALAAQQLGLMAEALRRTATYTGERVQFGRPIGSFQGVQHRLADAYIDVEALRSVYLRAVWALENDLPASAEVAVVKWWAARGGHRVTHTAQHLHGGLGADVDYPIHAFFLHAKQIELALGAAAPMLAKIGTQLASGAVRPLT</sequence>
<dbReference type="KEGG" id="sdf:ACG33_00225"/>
<evidence type="ECO:0000256" key="2">
    <source>
        <dbReference type="ARBA" id="ARBA00009347"/>
    </source>
</evidence>
<organism evidence="8 9">
    <name type="scientific">Steroidobacter denitrificans</name>
    <dbReference type="NCBI Taxonomy" id="465721"/>
    <lineage>
        <taxon>Bacteria</taxon>
        <taxon>Pseudomonadati</taxon>
        <taxon>Pseudomonadota</taxon>
        <taxon>Gammaproteobacteria</taxon>
        <taxon>Steroidobacterales</taxon>
        <taxon>Steroidobacteraceae</taxon>
        <taxon>Steroidobacter</taxon>
    </lineage>
</organism>
<protein>
    <submittedName>
        <fullName evidence="8">Acyl-CoA dehydrogenase</fullName>
    </submittedName>
</protein>
<dbReference type="InterPro" id="IPR036250">
    <property type="entry name" value="AcylCo_DH-like_C"/>
</dbReference>
<evidence type="ECO:0000256" key="3">
    <source>
        <dbReference type="ARBA" id="ARBA00022630"/>
    </source>
</evidence>
<dbReference type="STRING" id="465721.ACG33_00225"/>
<accession>A0A127F539</accession>
<evidence type="ECO:0000256" key="1">
    <source>
        <dbReference type="ARBA" id="ARBA00001974"/>
    </source>
</evidence>
<dbReference type="PATRIC" id="fig|465721.4.peg.50"/>
<feature type="domain" description="Acyl-CoA dehydrogenase/oxidase N-terminal" evidence="7">
    <location>
        <begin position="7"/>
        <end position="118"/>
    </location>
</feature>
<dbReference type="InterPro" id="IPR009100">
    <property type="entry name" value="AcylCoA_DH/oxidase_NM_dom_sf"/>
</dbReference>